<keyword evidence="6" id="KW-1185">Reference proteome</keyword>
<evidence type="ECO:0000259" key="3">
    <source>
        <dbReference type="SMART" id="SM00062"/>
    </source>
</evidence>
<proteinExistence type="predicted"/>
<sequence>MKILLTTLAVPVLALALAVPSLAQALPDLDGRTIHAVTENAYYPLNFADKTGTGIGLEYDVINEAAKRLNARVEWNLSAWDVMIEAVRTGQYDIGADGITINAERAEQVNFTQPFITVDQSFLVRADEDRIKDTASFAEHPDLLFGAQSGTSAFYTAVYDVLDGDEANPRIKLFDTFGASVQALKSGDVDAVIADQAAAAGYIGADPGAFKIVGEPIKSEPLGFILTPKSDLVDPFNDALSQMKGDGTLDKMINKWFFEYGADQ</sequence>
<dbReference type="Proteomes" id="UP001222118">
    <property type="component" value="Chromosome"/>
</dbReference>
<dbReference type="SMART" id="SM00079">
    <property type="entry name" value="PBPe"/>
    <property type="match status" value="1"/>
</dbReference>
<feature type="domain" description="Ionotropic glutamate receptor C-terminal" evidence="4">
    <location>
        <begin position="33"/>
        <end position="259"/>
    </location>
</feature>
<evidence type="ECO:0000259" key="4">
    <source>
        <dbReference type="SMART" id="SM00079"/>
    </source>
</evidence>
<dbReference type="SUPFAM" id="SSF53850">
    <property type="entry name" value="Periplasmic binding protein-like II"/>
    <property type="match status" value="1"/>
</dbReference>
<accession>A0ABY7Z132</accession>
<dbReference type="InterPro" id="IPR001638">
    <property type="entry name" value="Solute-binding_3/MltF_N"/>
</dbReference>
<evidence type="ECO:0000313" key="5">
    <source>
        <dbReference type="EMBL" id="WDR07107.1"/>
    </source>
</evidence>
<feature type="domain" description="Solute-binding protein family 3/N-terminal" evidence="3">
    <location>
        <begin position="33"/>
        <end position="260"/>
    </location>
</feature>
<feature type="chain" id="PRO_5046330230" evidence="2">
    <location>
        <begin position="26"/>
        <end position="264"/>
    </location>
</feature>
<protein>
    <submittedName>
        <fullName evidence="5">Transporter substrate-binding domain-containing protein</fullName>
    </submittedName>
</protein>
<organism evidence="5 6">
    <name type="scientific">Devosia rhodophyticola</name>
    <dbReference type="NCBI Taxonomy" id="3026423"/>
    <lineage>
        <taxon>Bacteria</taxon>
        <taxon>Pseudomonadati</taxon>
        <taxon>Pseudomonadota</taxon>
        <taxon>Alphaproteobacteria</taxon>
        <taxon>Hyphomicrobiales</taxon>
        <taxon>Devosiaceae</taxon>
        <taxon>Devosia</taxon>
    </lineage>
</organism>
<evidence type="ECO:0000256" key="2">
    <source>
        <dbReference type="SAM" id="SignalP"/>
    </source>
</evidence>
<dbReference type="EMBL" id="CP118247">
    <property type="protein sequence ID" value="WDR07107.1"/>
    <property type="molecule type" value="Genomic_DNA"/>
</dbReference>
<gene>
    <name evidence="5" type="ORF">PSQ90_06645</name>
</gene>
<dbReference type="PANTHER" id="PTHR35936:SF19">
    <property type="entry name" value="AMINO-ACID-BINDING PROTEIN YXEM-RELATED"/>
    <property type="match status" value="1"/>
</dbReference>
<name>A0ABY7Z132_9HYPH</name>
<dbReference type="SMART" id="SM00062">
    <property type="entry name" value="PBPb"/>
    <property type="match status" value="1"/>
</dbReference>
<dbReference type="RefSeq" id="WP_282212620.1">
    <property type="nucleotide sequence ID" value="NZ_CP118247.1"/>
</dbReference>
<feature type="signal peptide" evidence="2">
    <location>
        <begin position="1"/>
        <end position="25"/>
    </location>
</feature>
<dbReference type="PANTHER" id="PTHR35936">
    <property type="entry name" value="MEMBRANE-BOUND LYTIC MUREIN TRANSGLYCOSYLASE F"/>
    <property type="match status" value="1"/>
</dbReference>
<dbReference type="Pfam" id="PF00497">
    <property type="entry name" value="SBP_bac_3"/>
    <property type="match status" value="1"/>
</dbReference>
<keyword evidence="1 2" id="KW-0732">Signal</keyword>
<evidence type="ECO:0000256" key="1">
    <source>
        <dbReference type="ARBA" id="ARBA00022729"/>
    </source>
</evidence>
<reference evidence="5 6" key="1">
    <citation type="submission" date="2023-02" db="EMBL/GenBank/DDBJ databases">
        <title>Devosia chondri sp. nov., isolated from the phycosphere of marine algae.</title>
        <authorList>
            <person name="Kim J.M."/>
            <person name="Lee J.K."/>
            <person name="Choi B.J."/>
            <person name="Bayburt H."/>
            <person name="Jeon C.O."/>
        </authorList>
    </citation>
    <scope>NUCLEOTIDE SEQUENCE [LARGE SCALE GENOMIC DNA]</scope>
    <source>
        <strain evidence="5 6">G2-5</strain>
    </source>
</reference>
<evidence type="ECO:0000313" key="6">
    <source>
        <dbReference type="Proteomes" id="UP001222118"/>
    </source>
</evidence>
<dbReference type="InterPro" id="IPR001320">
    <property type="entry name" value="Iontro_rcpt_C"/>
</dbReference>
<dbReference type="Gene3D" id="3.40.190.10">
    <property type="entry name" value="Periplasmic binding protein-like II"/>
    <property type="match status" value="2"/>
</dbReference>